<evidence type="ECO:0000256" key="15">
    <source>
        <dbReference type="ARBA" id="ARBA00023113"/>
    </source>
</evidence>
<feature type="region of interest" description="Disordered" evidence="17">
    <location>
        <begin position="1"/>
        <end position="29"/>
    </location>
</feature>
<keyword evidence="16" id="KW-0233">DNA recombination</keyword>
<keyword evidence="7" id="KW-0547">Nucleotide-binding</keyword>
<evidence type="ECO:0000256" key="2">
    <source>
        <dbReference type="ARBA" id="ARBA00022612"/>
    </source>
</evidence>
<keyword evidence="12" id="KW-0229">DNA integration</keyword>
<dbReference type="VEuPathDB" id="FungiDB:VP01_410g5"/>
<comment type="caution">
    <text evidence="19">The sequence shown here is derived from an EMBL/GenBank/DDBJ whole genome shotgun (WGS) entry which is preliminary data.</text>
</comment>
<dbReference type="SUPFAM" id="SSF53098">
    <property type="entry name" value="Ribonuclease H-like"/>
    <property type="match status" value="1"/>
</dbReference>
<evidence type="ECO:0000256" key="13">
    <source>
        <dbReference type="ARBA" id="ARBA00022918"/>
    </source>
</evidence>
<keyword evidence="3" id="KW-0645">Protease</keyword>
<dbReference type="GO" id="GO:0015074">
    <property type="term" value="P:DNA integration"/>
    <property type="evidence" value="ECO:0007669"/>
    <property type="project" value="UniProtKB-KW"/>
</dbReference>
<evidence type="ECO:0000256" key="11">
    <source>
        <dbReference type="ARBA" id="ARBA00022842"/>
    </source>
</evidence>
<evidence type="ECO:0000256" key="4">
    <source>
        <dbReference type="ARBA" id="ARBA00022695"/>
    </source>
</evidence>
<keyword evidence="10" id="KW-0067">ATP-binding</keyword>
<reference evidence="19 20" key="1">
    <citation type="submission" date="2015-08" db="EMBL/GenBank/DDBJ databases">
        <title>Next Generation Sequencing and Analysis of the Genome of Puccinia sorghi L Schw, the Causal Agent of Maize Common Rust.</title>
        <authorList>
            <person name="Rochi L."/>
            <person name="Burguener G."/>
            <person name="Darino M."/>
            <person name="Turjanski A."/>
            <person name="Kreff E."/>
            <person name="Dieguez M.J."/>
            <person name="Sacco F."/>
        </authorList>
    </citation>
    <scope>NUCLEOTIDE SEQUENCE [LARGE SCALE GENOMIC DNA]</scope>
    <source>
        <strain evidence="19 20">RO10H11247</strain>
    </source>
</reference>
<dbReference type="Pfam" id="PF22936">
    <property type="entry name" value="Pol_BBD"/>
    <property type="match status" value="1"/>
</dbReference>
<dbReference type="GO" id="GO:0006310">
    <property type="term" value="P:DNA recombination"/>
    <property type="evidence" value="ECO:0007669"/>
    <property type="project" value="UniProtKB-KW"/>
</dbReference>
<dbReference type="GO" id="GO:0003887">
    <property type="term" value="F:DNA-directed DNA polymerase activity"/>
    <property type="evidence" value="ECO:0007669"/>
    <property type="project" value="UniProtKB-KW"/>
</dbReference>
<dbReference type="GO" id="GO:0003676">
    <property type="term" value="F:nucleic acid binding"/>
    <property type="evidence" value="ECO:0007669"/>
    <property type="project" value="InterPro"/>
</dbReference>
<comment type="function">
    <text evidence="1">The aspartyl protease (PR) mediates the proteolytic cleavages of the Gag and Gag-Pol polyproteins after assembly of the VLP.</text>
</comment>
<name>A0A0L6UR98_9BASI</name>
<dbReference type="OrthoDB" id="3257543at2759"/>
<evidence type="ECO:0000256" key="16">
    <source>
        <dbReference type="ARBA" id="ARBA00023172"/>
    </source>
</evidence>
<dbReference type="GO" id="GO:0046872">
    <property type="term" value="F:metal ion binding"/>
    <property type="evidence" value="ECO:0007669"/>
    <property type="project" value="UniProtKB-KW"/>
</dbReference>
<dbReference type="GO" id="GO:0003964">
    <property type="term" value="F:RNA-directed DNA polymerase activity"/>
    <property type="evidence" value="ECO:0007669"/>
    <property type="project" value="UniProtKB-KW"/>
</dbReference>
<evidence type="ECO:0000256" key="17">
    <source>
        <dbReference type="SAM" id="MobiDB-lite"/>
    </source>
</evidence>
<evidence type="ECO:0000256" key="12">
    <source>
        <dbReference type="ARBA" id="ARBA00022908"/>
    </source>
</evidence>
<evidence type="ECO:0000256" key="6">
    <source>
        <dbReference type="ARBA" id="ARBA00022723"/>
    </source>
</evidence>
<protein>
    <recommendedName>
        <fullName evidence="18">Retrovirus-related Pol polyprotein from transposon TNT 1-94-like beta-barrel domain-containing protein</fullName>
    </recommendedName>
</protein>
<evidence type="ECO:0000259" key="18">
    <source>
        <dbReference type="Pfam" id="PF22936"/>
    </source>
</evidence>
<keyword evidence="14" id="KW-0239">DNA-directed DNA polymerase</keyword>
<organism evidence="19 20">
    <name type="scientific">Puccinia sorghi</name>
    <dbReference type="NCBI Taxonomy" id="27349"/>
    <lineage>
        <taxon>Eukaryota</taxon>
        <taxon>Fungi</taxon>
        <taxon>Dikarya</taxon>
        <taxon>Basidiomycota</taxon>
        <taxon>Pucciniomycotina</taxon>
        <taxon>Pucciniomycetes</taxon>
        <taxon>Pucciniales</taxon>
        <taxon>Pucciniaceae</taxon>
        <taxon>Puccinia</taxon>
    </lineage>
</organism>
<keyword evidence="20" id="KW-1185">Reference proteome</keyword>
<evidence type="ECO:0000256" key="3">
    <source>
        <dbReference type="ARBA" id="ARBA00022670"/>
    </source>
</evidence>
<keyword evidence="15" id="KW-0917">Virion maturation</keyword>
<keyword evidence="4" id="KW-0548">Nucleotidyltransferase</keyword>
<dbReference type="GO" id="GO:0006508">
    <property type="term" value="P:proteolysis"/>
    <property type="evidence" value="ECO:0007669"/>
    <property type="project" value="UniProtKB-KW"/>
</dbReference>
<keyword evidence="5" id="KW-0540">Nuclease</keyword>
<keyword evidence="14" id="KW-0808">Transferase</keyword>
<evidence type="ECO:0000256" key="1">
    <source>
        <dbReference type="ARBA" id="ARBA00002180"/>
    </source>
</evidence>
<dbReference type="InterPro" id="IPR012337">
    <property type="entry name" value="RNaseH-like_sf"/>
</dbReference>
<keyword evidence="6" id="KW-0479">Metal-binding</keyword>
<evidence type="ECO:0000313" key="19">
    <source>
        <dbReference type="EMBL" id="KNZ51054.1"/>
    </source>
</evidence>
<evidence type="ECO:0000256" key="7">
    <source>
        <dbReference type="ARBA" id="ARBA00022741"/>
    </source>
</evidence>
<dbReference type="GO" id="GO:0008233">
    <property type="term" value="F:peptidase activity"/>
    <property type="evidence" value="ECO:0007669"/>
    <property type="project" value="UniProtKB-KW"/>
</dbReference>
<keyword evidence="2" id="KW-1188">Viral release from host cell</keyword>
<dbReference type="InterPro" id="IPR054722">
    <property type="entry name" value="PolX-like_BBD"/>
</dbReference>
<proteinExistence type="predicted"/>
<evidence type="ECO:0000256" key="9">
    <source>
        <dbReference type="ARBA" id="ARBA00022801"/>
    </source>
</evidence>
<keyword evidence="8" id="KW-0255">Endonuclease</keyword>
<keyword evidence="13" id="KW-0695">RNA-directed DNA polymerase</keyword>
<evidence type="ECO:0000256" key="8">
    <source>
        <dbReference type="ARBA" id="ARBA00022759"/>
    </source>
</evidence>
<dbReference type="PANTHER" id="PTHR42648:SF11">
    <property type="entry name" value="TRANSPOSON TY4-P GAG-POL POLYPROTEIN"/>
    <property type="match status" value="1"/>
</dbReference>
<dbReference type="GO" id="GO:0005524">
    <property type="term" value="F:ATP binding"/>
    <property type="evidence" value="ECO:0007669"/>
    <property type="project" value="UniProtKB-KW"/>
</dbReference>
<gene>
    <name evidence="19" type="ORF">VP01_410g5</name>
</gene>
<feature type="domain" description="Retrovirus-related Pol polyprotein from transposon TNT 1-94-like beta-barrel" evidence="18">
    <location>
        <begin position="37"/>
        <end position="100"/>
    </location>
</feature>
<evidence type="ECO:0000256" key="14">
    <source>
        <dbReference type="ARBA" id="ARBA00022932"/>
    </source>
</evidence>
<evidence type="ECO:0000256" key="5">
    <source>
        <dbReference type="ARBA" id="ARBA00022722"/>
    </source>
</evidence>
<dbReference type="Gene3D" id="3.30.420.10">
    <property type="entry name" value="Ribonuclease H-like superfamily/Ribonuclease H"/>
    <property type="match status" value="1"/>
</dbReference>
<sequence length="298" mass="33202">MYPHLRPPSESTKPKDGHSEHSVSSFFSSQPPTIPCFILDSGSTAHMTSKIDFFVSLDPSEEGIGIGTINLMNEHGSIILTKVLYVPELAVNLLSVRCLVLDEFLVNFEMNSFSVSKSNNIVMSGKYVSKLPTVEFKSVHHTSLYSPSELLHKLLGHVSYHRIRQRLGIPVNDFSSCKACAVSKITWGSFHTCHSQATKPFEELHMDLVGPISPLSREGHKYFLTIVDSCTRFCSAIPIKHKRSGIIQQSFTLTEGPTILQDTGLNKRLWSEIVRTSTLTLNQIPCHKSKFLRGSTLS</sequence>
<evidence type="ECO:0000256" key="10">
    <source>
        <dbReference type="ARBA" id="ARBA00022840"/>
    </source>
</evidence>
<feature type="compositionally biased region" description="Basic and acidic residues" evidence="17">
    <location>
        <begin position="12"/>
        <end position="21"/>
    </location>
</feature>
<dbReference type="PANTHER" id="PTHR42648">
    <property type="entry name" value="TRANSPOSASE, PUTATIVE-RELATED"/>
    <property type="match status" value="1"/>
</dbReference>
<dbReference type="AlphaFoldDB" id="A0A0L6UR98"/>
<dbReference type="InterPro" id="IPR039537">
    <property type="entry name" value="Retrotran_Ty1/copia-like"/>
</dbReference>
<accession>A0A0L6UR98</accession>
<dbReference type="InterPro" id="IPR036397">
    <property type="entry name" value="RNaseH_sf"/>
</dbReference>
<dbReference type="EMBL" id="LAVV01009180">
    <property type="protein sequence ID" value="KNZ51054.1"/>
    <property type="molecule type" value="Genomic_DNA"/>
</dbReference>
<evidence type="ECO:0000313" key="20">
    <source>
        <dbReference type="Proteomes" id="UP000037035"/>
    </source>
</evidence>
<dbReference type="GO" id="GO:0004519">
    <property type="term" value="F:endonuclease activity"/>
    <property type="evidence" value="ECO:0007669"/>
    <property type="project" value="UniProtKB-KW"/>
</dbReference>
<keyword evidence="11" id="KW-0460">Magnesium</keyword>
<keyword evidence="9" id="KW-0378">Hydrolase</keyword>
<dbReference type="Proteomes" id="UP000037035">
    <property type="component" value="Unassembled WGS sequence"/>
</dbReference>